<dbReference type="RefSeq" id="WP_105170761.1">
    <property type="nucleotide sequence ID" value="NZ_JBAWKS010000001.1"/>
</dbReference>
<evidence type="ECO:0000313" key="3">
    <source>
        <dbReference type="Proteomes" id="UP001382455"/>
    </source>
</evidence>
<dbReference type="Gene3D" id="3.30.160.170">
    <property type="entry name" value="FlaG-like"/>
    <property type="match status" value="1"/>
</dbReference>
<dbReference type="PANTHER" id="PTHR37166">
    <property type="entry name" value="PROTEIN FLAG"/>
    <property type="match status" value="1"/>
</dbReference>
<name>A0ABU8EPF5_9GAMM</name>
<protein>
    <submittedName>
        <fullName evidence="2">Flagellar protein FlaG</fullName>
    </submittedName>
</protein>
<feature type="region of interest" description="Disordered" evidence="1">
    <location>
        <begin position="16"/>
        <end position="48"/>
    </location>
</feature>
<dbReference type="Proteomes" id="UP001382455">
    <property type="component" value="Unassembled WGS sequence"/>
</dbReference>
<dbReference type="InterPro" id="IPR005186">
    <property type="entry name" value="FlaG"/>
</dbReference>
<keyword evidence="2" id="KW-0969">Cilium</keyword>
<gene>
    <name evidence="2" type="ORF">WAE96_03890</name>
</gene>
<comment type="caution">
    <text evidence="2">The sequence shown here is derived from an EMBL/GenBank/DDBJ whole genome shotgun (WGS) entry which is preliminary data.</text>
</comment>
<organism evidence="2 3">
    <name type="scientific">Pseudoalteromonas spongiae</name>
    <dbReference type="NCBI Taxonomy" id="298657"/>
    <lineage>
        <taxon>Bacteria</taxon>
        <taxon>Pseudomonadati</taxon>
        <taxon>Pseudomonadota</taxon>
        <taxon>Gammaproteobacteria</taxon>
        <taxon>Alteromonadales</taxon>
        <taxon>Pseudoalteromonadaceae</taxon>
        <taxon>Pseudoalteromonas</taxon>
    </lineage>
</organism>
<dbReference type="InterPro" id="IPR035924">
    <property type="entry name" value="FlaG-like_sf"/>
</dbReference>
<reference evidence="2 3" key="1">
    <citation type="submission" date="2023-12" db="EMBL/GenBank/DDBJ databases">
        <title>Friends and Foes: Symbiotic and Algicidal bacterial influence on Karenia brevis blooms.</title>
        <authorList>
            <person name="Fei C."/>
            <person name="Mohamed A.R."/>
            <person name="Booker A."/>
            <person name="Arshad M."/>
            <person name="Klass S."/>
            <person name="Ahn S."/>
            <person name="Gilbert P.M."/>
            <person name="Heil C.A."/>
            <person name="Martinez J.M."/>
            <person name="Amin S.A."/>
        </authorList>
    </citation>
    <scope>NUCLEOTIDE SEQUENCE [LARGE SCALE GENOMIC DNA]</scope>
    <source>
        <strain evidence="2 3">CE15</strain>
    </source>
</reference>
<dbReference type="SUPFAM" id="SSF160214">
    <property type="entry name" value="FlaG-like"/>
    <property type="match status" value="1"/>
</dbReference>
<evidence type="ECO:0000256" key="1">
    <source>
        <dbReference type="SAM" id="MobiDB-lite"/>
    </source>
</evidence>
<accession>A0ABU8EPF5</accession>
<proteinExistence type="predicted"/>
<keyword evidence="2" id="KW-0282">Flagellum</keyword>
<evidence type="ECO:0000313" key="2">
    <source>
        <dbReference type="EMBL" id="MEI4548852.1"/>
    </source>
</evidence>
<dbReference type="Pfam" id="PF03646">
    <property type="entry name" value="FlaG"/>
    <property type="match status" value="1"/>
</dbReference>
<dbReference type="EMBL" id="JBAWKS010000001">
    <property type="protein sequence ID" value="MEI4548852.1"/>
    <property type="molecule type" value="Genomic_DNA"/>
</dbReference>
<sequence length="133" mass="14948">MQNISSMAENSVISELVPNSNVKEDVGTETVSKTQQVEEVVEPRPSTEAERASFFEDIRKNLEKINQFIPIQSTNLVFEFDELGDPPIIKVVDKDSSEIIREIPPREFSEMAKALDEFADKLNSSALIFDSVV</sequence>
<keyword evidence="3" id="KW-1185">Reference proteome</keyword>
<dbReference type="PANTHER" id="PTHR37166:SF1">
    <property type="entry name" value="PROTEIN FLAG"/>
    <property type="match status" value="1"/>
</dbReference>
<keyword evidence="2" id="KW-0966">Cell projection</keyword>